<feature type="transmembrane region" description="Helical" evidence="11">
    <location>
        <begin position="167"/>
        <end position="187"/>
    </location>
</feature>
<dbReference type="PANTHER" id="PTHR10585">
    <property type="entry name" value="ER LUMEN PROTEIN RETAINING RECEPTOR"/>
    <property type="match status" value="1"/>
</dbReference>
<reference evidence="12 13" key="1">
    <citation type="journal article" date="2017" name="Environ. Microbiol.">
        <title>Decay of the glycolytic pathway and adaptation to intranuclear parasitism within Enterocytozoonidae microsporidia.</title>
        <authorList>
            <person name="Wiredu Boakye D."/>
            <person name="Jaroenlak P."/>
            <person name="Prachumwat A."/>
            <person name="Williams T.A."/>
            <person name="Bateman K.S."/>
            <person name="Itsathitphaisarn O."/>
            <person name="Sritunyalucksana K."/>
            <person name="Paszkiewicz K.H."/>
            <person name="Moore K.A."/>
            <person name="Stentiford G.D."/>
            <person name="Williams B.A."/>
        </authorList>
    </citation>
    <scope>NUCLEOTIDE SEQUENCE [LARGE SCALE GENOMIC DNA]</scope>
    <source>
        <strain evidence="12 13">TH1</strain>
    </source>
</reference>
<keyword evidence="6" id="KW-0931">ER-Golgi transport</keyword>
<keyword evidence="7 11" id="KW-0653">Protein transport</keyword>
<organism evidence="12 13">
    <name type="scientific">Ecytonucleospora hepatopenaei</name>
    <dbReference type="NCBI Taxonomy" id="646526"/>
    <lineage>
        <taxon>Eukaryota</taxon>
        <taxon>Fungi</taxon>
        <taxon>Fungi incertae sedis</taxon>
        <taxon>Microsporidia</taxon>
        <taxon>Enterocytozoonidae</taxon>
        <taxon>Ecytonucleospora</taxon>
    </lineage>
</organism>
<name>A0A1W0E5A1_9MICR</name>
<evidence type="ECO:0000256" key="9">
    <source>
        <dbReference type="ARBA" id="ARBA00023136"/>
    </source>
</evidence>
<comment type="similarity">
    <text evidence="2 11">Belongs to the ERD2 family.</text>
</comment>
<evidence type="ECO:0000313" key="12">
    <source>
        <dbReference type="EMBL" id="OQS54435.1"/>
    </source>
</evidence>
<keyword evidence="9 11" id="KW-0472">Membrane</keyword>
<feature type="transmembrane region" description="Helical" evidence="11">
    <location>
        <begin position="199"/>
        <end position="218"/>
    </location>
</feature>
<protein>
    <recommendedName>
        <fullName evidence="11">ER lumen protein-retaining receptor</fullName>
    </recommendedName>
</protein>
<comment type="caution">
    <text evidence="12">The sequence shown here is derived from an EMBL/GenBank/DDBJ whole genome shotgun (WGS) entry which is preliminary data.</text>
</comment>
<evidence type="ECO:0000256" key="7">
    <source>
        <dbReference type="ARBA" id="ARBA00022927"/>
    </source>
</evidence>
<evidence type="ECO:0000256" key="4">
    <source>
        <dbReference type="ARBA" id="ARBA00022692"/>
    </source>
</evidence>
<evidence type="ECO:0000256" key="5">
    <source>
        <dbReference type="ARBA" id="ARBA00022824"/>
    </source>
</evidence>
<keyword evidence="5 11" id="KW-0256">Endoplasmic reticulum</keyword>
<comment type="subcellular location">
    <subcellularLocation>
        <location evidence="1 11">Endoplasmic reticulum membrane</location>
        <topology evidence="1 11">Multi-pass membrane protein</topology>
    </subcellularLocation>
</comment>
<dbReference type="GO" id="GO:0046923">
    <property type="term" value="F:ER retention sequence binding"/>
    <property type="evidence" value="ECO:0007669"/>
    <property type="project" value="InterPro"/>
</dbReference>
<evidence type="ECO:0000256" key="8">
    <source>
        <dbReference type="ARBA" id="ARBA00022989"/>
    </source>
</evidence>
<dbReference type="Pfam" id="PF00810">
    <property type="entry name" value="ER_lumen_recept"/>
    <property type="match status" value="1"/>
</dbReference>
<dbReference type="Proteomes" id="UP000192758">
    <property type="component" value="Unassembled WGS sequence"/>
</dbReference>
<evidence type="ECO:0000313" key="13">
    <source>
        <dbReference type="Proteomes" id="UP000192758"/>
    </source>
</evidence>
<evidence type="ECO:0000256" key="10">
    <source>
        <dbReference type="ARBA" id="ARBA00023170"/>
    </source>
</evidence>
<keyword evidence="13" id="KW-1185">Reference proteome</keyword>
<dbReference type="PRINTS" id="PR00660">
    <property type="entry name" value="ERLUMENR"/>
</dbReference>
<dbReference type="AlphaFoldDB" id="A0A1W0E5A1"/>
<keyword evidence="3 11" id="KW-0813">Transport</keyword>
<dbReference type="OrthoDB" id="7694678at2759"/>
<dbReference type="EMBL" id="MNPJ01000020">
    <property type="protein sequence ID" value="OQS54435.1"/>
    <property type="molecule type" value="Genomic_DNA"/>
</dbReference>
<feature type="transmembrane region" description="Helical" evidence="11">
    <location>
        <begin position="110"/>
        <end position="127"/>
    </location>
</feature>
<feature type="transmembrane region" description="Helical" evidence="11">
    <location>
        <begin position="81"/>
        <end position="98"/>
    </location>
</feature>
<keyword evidence="4 11" id="KW-0812">Transmembrane</keyword>
<evidence type="ECO:0000256" key="3">
    <source>
        <dbReference type="ARBA" id="ARBA00022448"/>
    </source>
</evidence>
<evidence type="ECO:0000256" key="1">
    <source>
        <dbReference type="ARBA" id="ARBA00004477"/>
    </source>
</evidence>
<sequence length="234" mass="27731">MSTQTTKIFRFSGDALMFIARILLAKKVKTSKSVSGLSLKTHFIYLIVYLCRYVDLFWVQYTKTIRYNTVVNWLNIYNSCFKVFLITFQMLMCYLIGYKFRKSYYKRYDNFPLSVLLLFCAGISLILCDKTFFMVDFAYTLSLILESVAILPQLVMTQESEDCESMTSKYIFLLGLYRLNYLVYFLLQKLQGYKIDLLMVFTALIQTVLYVDFFKVYYEYMLSKSGSFKRSIKQ</sequence>
<dbReference type="GO" id="GO:0005789">
    <property type="term" value="C:endoplasmic reticulum membrane"/>
    <property type="evidence" value="ECO:0007669"/>
    <property type="project" value="UniProtKB-SubCell"/>
</dbReference>
<feature type="transmembrane region" description="Helical" evidence="11">
    <location>
        <begin position="133"/>
        <end position="155"/>
    </location>
</feature>
<evidence type="ECO:0000256" key="11">
    <source>
        <dbReference type="RuleBase" id="RU000634"/>
    </source>
</evidence>
<evidence type="ECO:0000256" key="6">
    <source>
        <dbReference type="ARBA" id="ARBA00022892"/>
    </source>
</evidence>
<dbReference type="GO" id="GO:0006621">
    <property type="term" value="P:protein retention in ER lumen"/>
    <property type="evidence" value="ECO:0007669"/>
    <property type="project" value="InterPro"/>
</dbReference>
<proteinExistence type="inferred from homology"/>
<dbReference type="STRING" id="646526.A0A1W0E5A1"/>
<dbReference type="PROSITE" id="PS00952">
    <property type="entry name" value="ER_LUMEN_RECEPTOR_2"/>
    <property type="match status" value="1"/>
</dbReference>
<accession>A0A1W0E5A1</accession>
<dbReference type="GO" id="GO:0016192">
    <property type="term" value="P:vesicle-mediated transport"/>
    <property type="evidence" value="ECO:0007669"/>
    <property type="project" value="UniProtKB-KW"/>
</dbReference>
<dbReference type="VEuPathDB" id="MicrosporidiaDB:EHP00_1328"/>
<keyword evidence="8 11" id="KW-1133">Transmembrane helix</keyword>
<dbReference type="GO" id="GO:0015031">
    <property type="term" value="P:protein transport"/>
    <property type="evidence" value="ECO:0007669"/>
    <property type="project" value="UniProtKB-KW"/>
</dbReference>
<evidence type="ECO:0000256" key="2">
    <source>
        <dbReference type="ARBA" id="ARBA00010120"/>
    </source>
</evidence>
<dbReference type="InterPro" id="IPR000133">
    <property type="entry name" value="ER_ret_rcpt"/>
</dbReference>
<keyword evidence="10 11" id="KW-0675">Receptor</keyword>
<gene>
    <name evidence="12" type="primary">KdelR</name>
    <name evidence="12" type="ORF">EHP00_1328</name>
</gene>
<feature type="transmembrane region" description="Helical" evidence="11">
    <location>
        <begin position="43"/>
        <end position="61"/>
    </location>
</feature>